<gene>
    <name evidence="3" type="ORF">DSM107014_15550</name>
</gene>
<organism evidence="3 4">
    <name type="scientific">Gomphosphaeria aponina SAG 52.96 = DSM 107014</name>
    <dbReference type="NCBI Taxonomy" id="1521640"/>
    <lineage>
        <taxon>Bacteria</taxon>
        <taxon>Bacillati</taxon>
        <taxon>Cyanobacteriota</taxon>
        <taxon>Cyanophyceae</taxon>
        <taxon>Oscillatoriophycideae</taxon>
        <taxon>Chroococcales</taxon>
        <taxon>Gomphosphaeriaceae</taxon>
        <taxon>Gomphosphaeria</taxon>
    </lineage>
</organism>
<dbReference type="CDD" id="cd06259">
    <property type="entry name" value="YdcF-like"/>
    <property type="match status" value="1"/>
</dbReference>
<name>A0A941JTT1_9CHRO</name>
<evidence type="ECO:0000313" key="4">
    <source>
        <dbReference type="Proteomes" id="UP000767446"/>
    </source>
</evidence>
<sequence length="214" mass="24153">MKIFGYKITFSAKWLVTIAFLLLSVRFIIIPLQIAIAFYQYPHPQSIFVLGGNIEREKAAAQLAKTYKNLPIVISSGNPPKYTKAIFQEAGVELSRLHLDYCAVDTVTNFTCSVSYFKQRNIHHVYLLTSDFHLPRAKAIAFFIFGSQGIAVTPISISSERASESRLSLLRDSFRSLVWVATGRSLISFHPRSRNQSGNFNTQNLINIEHHVTS</sequence>
<dbReference type="InterPro" id="IPR003848">
    <property type="entry name" value="DUF218"/>
</dbReference>
<protein>
    <submittedName>
        <fullName evidence="3">YdcF family protein</fullName>
    </submittedName>
</protein>
<dbReference type="EMBL" id="JADQBC010000122">
    <property type="protein sequence ID" value="MBR8829287.1"/>
    <property type="molecule type" value="Genomic_DNA"/>
</dbReference>
<accession>A0A941JTT1</accession>
<dbReference type="Proteomes" id="UP000767446">
    <property type="component" value="Unassembled WGS sequence"/>
</dbReference>
<dbReference type="PANTHER" id="PTHR30336:SF20">
    <property type="entry name" value="DUF218 DOMAIN-CONTAINING PROTEIN"/>
    <property type="match status" value="1"/>
</dbReference>
<reference evidence="3" key="1">
    <citation type="submission" date="2021-02" db="EMBL/GenBank/DDBJ databases">
        <title>Metagenome analyses of Stigonema ocellatum DSM 106950, Chlorogloea purpurea SAG 13.99 and Gomphosphaeria aponina DSM 107014.</title>
        <authorList>
            <person name="Marter P."/>
            <person name="Huang S."/>
        </authorList>
    </citation>
    <scope>NUCLEOTIDE SEQUENCE</scope>
    <source>
        <strain evidence="3">JP213</strain>
    </source>
</reference>
<dbReference type="Pfam" id="PF02698">
    <property type="entry name" value="DUF218"/>
    <property type="match status" value="1"/>
</dbReference>
<feature type="transmembrane region" description="Helical" evidence="1">
    <location>
        <begin position="12"/>
        <end position="39"/>
    </location>
</feature>
<feature type="domain" description="DUF218" evidence="2">
    <location>
        <begin position="46"/>
        <end position="157"/>
    </location>
</feature>
<dbReference type="PANTHER" id="PTHR30336">
    <property type="entry name" value="INNER MEMBRANE PROTEIN, PROBABLE PERMEASE"/>
    <property type="match status" value="1"/>
</dbReference>
<keyword evidence="1" id="KW-0472">Membrane</keyword>
<evidence type="ECO:0000259" key="2">
    <source>
        <dbReference type="Pfam" id="PF02698"/>
    </source>
</evidence>
<dbReference type="GO" id="GO:0005886">
    <property type="term" value="C:plasma membrane"/>
    <property type="evidence" value="ECO:0007669"/>
    <property type="project" value="TreeGrafter"/>
</dbReference>
<evidence type="ECO:0000313" key="3">
    <source>
        <dbReference type="EMBL" id="MBR8829287.1"/>
    </source>
</evidence>
<dbReference type="AlphaFoldDB" id="A0A941JTT1"/>
<proteinExistence type="predicted"/>
<keyword evidence="1" id="KW-0812">Transmembrane</keyword>
<evidence type="ECO:0000256" key="1">
    <source>
        <dbReference type="SAM" id="Phobius"/>
    </source>
</evidence>
<keyword evidence="1" id="KW-1133">Transmembrane helix</keyword>
<comment type="caution">
    <text evidence="3">The sequence shown here is derived from an EMBL/GenBank/DDBJ whole genome shotgun (WGS) entry which is preliminary data.</text>
</comment>
<dbReference type="InterPro" id="IPR051599">
    <property type="entry name" value="Cell_Envelope_Assoc"/>
</dbReference>